<dbReference type="SMART" id="SM00313">
    <property type="entry name" value="PXA"/>
    <property type="match status" value="1"/>
</dbReference>
<protein>
    <recommendedName>
        <fullName evidence="4">PXA domain-containing protein</fullName>
    </recommendedName>
</protein>
<dbReference type="InterPro" id="IPR003114">
    <property type="entry name" value="Phox_assoc"/>
</dbReference>
<evidence type="ECO:0000256" key="1">
    <source>
        <dbReference type="ARBA" id="ARBA00010883"/>
    </source>
</evidence>
<accession>A0A2I2G299</accession>
<dbReference type="SUPFAM" id="SSF64268">
    <property type="entry name" value="PX domain"/>
    <property type="match status" value="1"/>
</dbReference>
<dbReference type="CDD" id="cd06093">
    <property type="entry name" value="PX_domain"/>
    <property type="match status" value="1"/>
</dbReference>
<feature type="compositionally biased region" description="Basic and acidic residues" evidence="2">
    <location>
        <begin position="15"/>
        <end position="32"/>
    </location>
</feature>
<evidence type="ECO:0000256" key="2">
    <source>
        <dbReference type="SAM" id="MobiDB-lite"/>
    </source>
</evidence>
<dbReference type="RefSeq" id="XP_024702314.1">
    <property type="nucleotide sequence ID" value="XM_024854912.1"/>
</dbReference>
<feature type="compositionally biased region" description="Low complexity" evidence="2">
    <location>
        <begin position="747"/>
        <end position="756"/>
    </location>
</feature>
<feature type="region of interest" description="Disordered" evidence="2">
    <location>
        <begin position="1"/>
        <end position="44"/>
    </location>
</feature>
<dbReference type="InterPro" id="IPR036871">
    <property type="entry name" value="PX_dom_sf"/>
</dbReference>
<dbReference type="GeneID" id="36562618"/>
<feature type="compositionally biased region" description="Polar residues" evidence="2">
    <location>
        <begin position="374"/>
        <end position="393"/>
    </location>
</feature>
<dbReference type="Pfam" id="PF02194">
    <property type="entry name" value="PXA"/>
    <property type="match status" value="1"/>
</dbReference>
<dbReference type="Pfam" id="PF08628">
    <property type="entry name" value="Nexin_C"/>
    <property type="match status" value="1"/>
</dbReference>
<dbReference type="OrthoDB" id="41200at2759"/>
<feature type="compositionally biased region" description="Polar residues" evidence="2">
    <location>
        <begin position="707"/>
        <end position="722"/>
    </location>
</feature>
<feature type="compositionally biased region" description="Basic and acidic residues" evidence="2">
    <location>
        <begin position="440"/>
        <end position="466"/>
    </location>
</feature>
<dbReference type="InterPro" id="IPR001683">
    <property type="entry name" value="PX_dom"/>
</dbReference>
<keyword evidence="3" id="KW-0472">Membrane</keyword>
<dbReference type="PROSITE" id="PS51207">
    <property type="entry name" value="PXA"/>
    <property type="match status" value="1"/>
</dbReference>
<feature type="domain" description="PXA" evidence="4">
    <location>
        <begin position="161"/>
        <end position="342"/>
    </location>
</feature>
<dbReference type="InterPro" id="IPR013937">
    <property type="entry name" value="Sorting_nexin_C"/>
</dbReference>
<keyword evidence="6" id="KW-1185">Reference proteome</keyword>
<keyword evidence="3" id="KW-0812">Transmembrane</keyword>
<comment type="caution">
    <text evidence="5">The sequence shown here is derived from an EMBL/GenBank/DDBJ whole genome shotgun (WGS) entry which is preliminary data.</text>
</comment>
<proteinExistence type="inferred from homology"/>
<feature type="region of interest" description="Disordered" evidence="2">
    <location>
        <begin position="689"/>
        <end position="780"/>
    </location>
</feature>
<name>A0A2I2G299_9EURO</name>
<evidence type="ECO:0000313" key="5">
    <source>
        <dbReference type="EMBL" id="PLB47012.1"/>
    </source>
</evidence>
<evidence type="ECO:0000256" key="3">
    <source>
        <dbReference type="SAM" id="Phobius"/>
    </source>
</evidence>
<feature type="region of interest" description="Disordered" evidence="2">
    <location>
        <begin position="423"/>
        <end position="470"/>
    </location>
</feature>
<evidence type="ECO:0000313" key="6">
    <source>
        <dbReference type="Proteomes" id="UP000234275"/>
    </source>
</evidence>
<dbReference type="PANTHER" id="PTHR22775">
    <property type="entry name" value="SORTING NEXIN"/>
    <property type="match status" value="1"/>
</dbReference>
<comment type="similarity">
    <text evidence="1">Belongs to the sorting nexin family.</text>
</comment>
<gene>
    <name evidence="5" type="ORF">P170DRAFT_511669</name>
</gene>
<reference evidence="5 6" key="1">
    <citation type="submission" date="2016-12" db="EMBL/GenBank/DDBJ databases">
        <title>The genomes of Aspergillus section Nigri reveals drivers in fungal speciation.</title>
        <authorList>
            <consortium name="DOE Joint Genome Institute"/>
            <person name="Vesth T.C."/>
            <person name="Nybo J."/>
            <person name="Theobald S."/>
            <person name="Brandl J."/>
            <person name="Frisvad J.C."/>
            <person name="Nielsen K.F."/>
            <person name="Lyhne E.K."/>
            <person name="Kogle M.E."/>
            <person name="Kuo A."/>
            <person name="Riley R."/>
            <person name="Clum A."/>
            <person name="Nolan M."/>
            <person name="Lipzen A."/>
            <person name="Salamov A."/>
            <person name="Henrissat B."/>
            <person name="Wiebenga A."/>
            <person name="De Vries R.P."/>
            <person name="Grigoriev I.V."/>
            <person name="Mortensen U.H."/>
            <person name="Andersen M.R."/>
            <person name="Baker S.E."/>
        </authorList>
    </citation>
    <scope>NUCLEOTIDE SEQUENCE [LARGE SCALE GENOMIC DNA]</scope>
    <source>
        <strain evidence="5 6">IBT 23096</strain>
    </source>
</reference>
<sequence length="986" mass="108114">MNGPHEKPSPAQLHGFERDKEPLDENHTRISDESGSINGDQRPSQQRGTYGLIIHHISTSSNEALICVCICIVGATYVLLGRLGLLLIGLVSGVILHSSWEGTNPSDIPNSTTRRELSLNVVNRLLDWPRRSVHAEHELDEIQPFITKDLPQISVDYSPFPPKTAAALDSLTDAIIRDYVNHWYEPILPSETTFPRACREILTGFVKSMASHLARKRTTDTFLEFLTNSSSIMIVFLNELSTAFENVGSSTKPEETVRRYLERYPESSLANVLADQQQRKKLNIIADDILSSFLDTPAFGCAPLRTFCREILCGVVLESTISNLSRPECINSWIIHLFSEGESEIMNAIDAGVEGARNQGVTTTKRPGDADAPRSTSTDSFGSNSRFSSQGYNEKSEYADKATEDAITEAKRLSALIAAQDLQQNGSNDENASEAPITSQKEDPALDSDIITRNKESVLEPVERQGRPGILPDAAISRMNNAEPESAFSSPMQASRPSHRKLEQPLQLPPLTLHRAYISVEDGSESRGALVRSKPMSNYMLQVEPTSSQRTGWMVFRTYRDFESLHETLETISRLNKIHSFADTYSLLPTWKGLTNGALAKSLEQYLQAALQHESLAECERMRRFLEKEGPVSPELKTAPTRPGFFPTQAALENVGRGVLDALTNAPRGVSSGSKTVFSGMTGVFGTNSSKKFSSFPDVDSPPLDGTAQSGDTIGSASQAIQNPKAEDMSLSRTSKSGVPVSATEPSSSDGSLDSSRPTRATPIRGSSDYSPSEDPVNNSDLETRHVEHVPCLDGSPEKSPNAVNVGEATSAEHSISGNHTSSITHEETRIAIELIFAVINELYTLSSAWNIRRTLLNAAKSYILRPGNPNLETIRGLLQNSMIDANTSDEAIGIYLVKLRENALPTKFELDSWPPPPSEAEKERLRETARRVFVQRGLPQALTSVMGAAASREALEKVFDCLQVHSVARGFVFSILLQALRAIIL</sequence>
<dbReference type="GO" id="GO:0035091">
    <property type="term" value="F:phosphatidylinositol binding"/>
    <property type="evidence" value="ECO:0007669"/>
    <property type="project" value="InterPro"/>
</dbReference>
<feature type="compositionally biased region" description="Polar residues" evidence="2">
    <location>
        <begin position="33"/>
        <end position="44"/>
    </location>
</feature>
<dbReference type="PANTHER" id="PTHR22775:SF47">
    <property type="entry name" value="MEIOTICALLY UP-REGULATED GENE 122 PROTEIN"/>
    <property type="match status" value="1"/>
</dbReference>
<dbReference type="Proteomes" id="UP000234275">
    <property type="component" value="Unassembled WGS sequence"/>
</dbReference>
<evidence type="ECO:0000259" key="4">
    <source>
        <dbReference type="PROSITE" id="PS51207"/>
    </source>
</evidence>
<dbReference type="EMBL" id="MSFO01000006">
    <property type="protein sequence ID" value="PLB47012.1"/>
    <property type="molecule type" value="Genomic_DNA"/>
</dbReference>
<organism evidence="5 6">
    <name type="scientific">Aspergillus steynii IBT 23096</name>
    <dbReference type="NCBI Taxonomy" id="1392250"/>
    <lineage>
        <taxon>Eukaryota</taxon>
        <taxon>Fungi</taxon>
        <taxon>Dikarya</taxon>
        <taxon>Ascomycota</taxon>
        <taxon>Pezizomycotina</taxon>
        <taxon>Eurotiomycetes</taxon>
        <taxon>Eurotiomycetidae</taxon>
        <taxon>Eurotiales</taxon>
        <taxon>Aspergillaceae</taxon>
        <taxon>Aspergillus</taxon>
        <taxon>Aspergillus subgen. Circumdati</taxon>
    </lineage>
</organism>
<feature type="region of interest" description="Disordered" evidence="2">
    <location>
        <begin position="356"/>
        <end position="400"/>
    </location>
</feature>
<dbReference type="AlphaFoldDB" id="A0A2I2G299"/>
<dbReference type="Pfam" id="PF00787">
    <property type="entry name" value="PX"/>
    <property type="match status" value="1"/>
</dbReference>
<feature type="compositionally biased region" description="Polar residues" evidence="2">
    <location>
        <begin position="768"/>
        <end position="780"/>
    </location>
</feature>
<dbReference type="Gene3D" id="3.30.1520.10">
    <property type="entry name" value="Phox-like domain"/>
    <property type="match status" value="1"/>
</dbReference>
<keyword evidence="3" id="KW-1133">Transmembrane helix</keyword>
<feature type="transmembrane region" description="Helical" evidence="3">
    <location>
        <begin position="64"/>
        <end position="96"/>
    </location>
</feature>
<dbReference type="VEuPathDB" id="FungiDB:P170DRAFT_511669"/>